<keyword evidence="6 9" id="KW-0028">Amino-acid biosynthesis</keyword>
<protein>
    <recommendedName>
        <fullName evidence="4 9">ATP phosphoribosyltransferase regulatory subunit</fullName>
    </recommendedName>
</protein>
<dbReference type="EMBL" id="BSKO01000001">
    <property type="protein sequence ID" value="GLO64884.1"/>
    <property type="molecule type" value="Genomic_DNA"/>
</dbReference>
<dbReference type="PIRSF" id="PIRSF001549">
    <property type="entry name" value="His-tRNA_synth"/>
    <property type="match status" value="1"/>
</dbReference>
<evidence type="ECO:0000256" key="9">
    <source>
        <dbReference type="HAMAP-Rule" id="MF_00125"/>
    </source>
</evidence>
<dbReference type="NCBIfam" id="TIGR00443">
    <property type="entry name" value="hisZ_biosyn_reg"/>
    <property type="match status" value="1"/>
</dbReference>
<keyword evidence="7 9" id="KW-0368">Histidine biosynthesis</keyword>
<dbReference type="GO" id="GO:0016757">
    <property type="term" value="F:glycosyltransferase activity"/>
    <property type="evidence" value="ECO:0007669"/>
    <property type="project" value="UniProtKB-KW"/>
</dbReference>
<keyword evidence="11" id="KW-0328">Glycosyltransferase</keyword>
<comment type="subcellular location">
    <subcellularLocation>
        <location evidence="1 9">Cytoplasm</location>
    </subcellularLocation>
</comment>
<comment type="similarity">
    <text evidence="3 9">Belongs to the class-II aminoacyl-tRNA synthetase family. HisZ subfamily.</text>
</comment>
<keyword evidence="12" id="KW-1185">Reference proteome</keyword>
<keyword evidence="5 9" id="KW-0963">Cytoplasm</keyword>
<evidence type="ECO:0000313" key="11">
    <source>
        <dbReference type="EMBL" id="GLO64884.1"/>
    </source>
</evidence>
<reference evidence="11 12" key="1">
    <citation type="submission" date="2023-02" db="EMBL/GenBank/DDBJ databases">
        <title>Oceanobacillus kimchii IFOP_LL358 isolated form Alexandrium catenella lab strain.</title>
        <authorList>
            <person name="Gajardo G."/>
            <person name="Ueki S."/>
            <person name="Maruyama F."/>
        </authorList>
    </citation>
    <scope>NUCLEOTIDE SEQUENCE [LARGE SCALE GENOMIC DNA]</scope>
    <source>
        <strain evidence="11 12">IFOP_LL358</strain>
    </source>
</reference>
<name>A0ABQ5TDQ7_9BACI</name>
<dbReference type="RefSeq" id="WP_017795634.1">
    <property type="nucleotide sequence ID" value="NZ_BSKO01000001.1"/>
</dbReference>
<evidence type="ECO:0000256" key="8">
    <source>
        <dbReference type="ARBA" id="ARBA00025246"/>
    </source>
</evidence>
<dbReference type="InterPro" id="IPR045864">
    <property type="entry name" value="aa-tRNA-synth_II/BPL/LPL"/>
</dbReference>
<dbReference type="Pfam" id="PF13393">
    <property type="entry name" value="tRNA-synt_His"/>
    <property type="match status" value="1"/>
</dbReference>
<sequence length="405" mass="46747">MRNYNFRNRTSFPEGFLEKSNVIKQIQNRFYTYGYDQIETPLFEDYDMYSNVQGTVHQDDMVKVIHPSGKVLVLRPDVTIPITRQYVEADMNNHYHRFSYVLDIFRYNETQQAYRTQAGVEFFGDESPEADAEVIALAIDSLKDLKIAPFKLEIGHSGIYKELLAQANLNSHEQQTLHALIQSKNMSETSSFLDHLSIDQDLKQKIELIPMLYGDPSIVIERAQALVTNKKMQQVVDTLFKVFSLLKDYQMKEYISFNLGLINNMNYYSGIIFQGFTEHIGQPILMGGRYDHLSLQFENEIPAVGFAFEVDKLLTVITQGDDPLIKQADFLIKYRTNCRQDAFLLARKIRQANKKVIIQPTEVSSELKAFNIIQVDSGSYQFKNSKQQTTFLSIDQILQHVLKKG</sequence>
<dbReference type="InterPro" id="IPR004517">
    <property type="entry name" value="HisZ"/>
</dbReference>
<dbReference type="InterPro" id="IPR004516">
    <property type="entry name" value="HisRS/HisZ"/>
</dbReference>
<dbReference type="Proteomes" id="UP001275436">
    <property type="component" value="Unassembled WGS sequence"/>
</dbReference>
<comment type="miscellaneous">
    <text evidence="9">This function is generally fulfilled by the C-terminal part of HisG, which is missing in some bacteria such as this one.</text>
</comment>
<evidence type="ECO:0000256" key="3">
    <source>
        <dbReference type="ARBA" id="ARBA00005539"/>
    </source>
</evidence>
<evidence type="ECO:0000256" key="2">
    <source>
        <dbReference type="ARBA" id="ARBA00004667"/>
    </source>
</evidence>
<evidence type="ECO:0000256" key="6">
    <source>
        <dbReference type="ARBA" id="ARBA00022605"/>
    </source>
</evidence>
<feature type="domain" description="Class II Histidinyl-tRNA synthetase (HisRS)-like catalytic core" evidence="10">
    <location>
        <begin position="13"/>
        <end position="313"/>
    </location>
</feature>
<evidence type="ECO:0000256" key="5">
    <source>
        <dbReference type="ARBA" id="ARBA00022490"/>
    </source>
</evidence>
<dbReference type="CDD" id="cd00773">
    <property type="entry name" value="HisRS-like_core"/>
    <property type="match status" value="1"/>
</dbReference>
<dbReference type="PANTHER" id="PTHR43707">
    <property type="entry name" value="HISTIDYL-TRNA SYNTHETASE"/>
    <property type="match status" value="1"/>
</dbReference>
<accession>A0ABQ5TDQ7</accession>
<dbReference type="PANTHER" id="PTHR43707:SF6">
    <property type="entry name" value="ATP PHOSPHORIBOSYLTRANSFERASE REGULATORY SUBUNIT"/>
    <property type="match status" value="1"/>
</dbReference>
<comment type="function">
    <text evidence="8 9">Required for the first step of histidine biosynthesis. May allow the feedback regulation of ATP phosphoribosyltransferase activity by histidine.</text>
</comment>
<evidence type="ECO:0000256" key="1">
    <source>
        <dbReference type="ARBA" id="ARBA00004496"/>
    </source>
</evidence>
<keyword evidence="11" id="KW-0808">Transferase</keyword>
<evidence type="ECO:0000313" key="12">
    <source>
        <dbReference type="Proteomes" id="UP001275436"/>
    </source>
</evidence>
<dbReference type="HAMAP" id="MF_00125">
    <property type="entry name" value="HisZ"/>
    <property type="match status" value="1"/>
</dbReference>
<comment type="subunit">
    <text evidence="9">Heteromultimer composed of HisG and HisZ subunits.</text>
</comment>
<dbReference type="InterPro" id="IPR041715">
    <property type="entry name" value="HisRS-like_core"/>
</dbReference>
<gene>
    <name evidence="9 11" type="primary">hisZ</name>
    <name evidence="11" type="ORF">MACH08_06680</name>
</gene>
<proteinExistence type="inferred from homology"/>
<evidence type="ECO:0000256" key="7">
    <source>
        <dbReference type="ARBA" id="ARBA00023102"/>
    </source>
</evidence>
<dbReference type="SUPFAM" id="SSF55681">
    <property type="entry name" value="Class II aaRS and biotin synthetases"/>
    <property type="match status" value="1"/>
</dbReference>
<dbReference type="Gene3D" id="3.30.930.10">
    <property type="entry name" value="Bira Bifunctional Protein, Domain 2"/>
    <property type="match status" value="1"/>
</dbReference>
<evidence type="ECO:0000256" key="4">
    <source>
        <dbReference type="ARBA" id="ARBA00020397"/>
    </source>
</evidence>
<evidence type="ECO:0000259" key="10">
    <source>
        <dbReference type="Pfam" id="PF13393"/>
    </source>
</evidence>
<organism evidence="11 12">
    <name type="scientific">Oceanobacillus kimchii</name>
    <dbReference type="NCBI Taxonomy" id="746691"/>
    <lineage>
        <taxon>Bacteria</taxon>
        <taxon>Bacillati</taxon>
        <taxon>Bacillota</taxon>
        <taxon>Bacilli</taxon>
        <taxon>Bacillales</taxon>
        <taxon>Bacillaceae</taxon>
        <taxon>Oceanobacillus</taxon>
    </lineage>
</organism>
<comment type="caution">
    <text evidence="11">The sequence shown here is derived from an EMBL/GenBank/DDBJ whole genome shotgun (WGS) entry which is preliminary data.</text>
</comment>
<comment type="pathway">
    <text evidence="2 9">Amino-acid biosynthesis; L-histidine biosynthesis; L-histidine from 5-phospho-alpha-D-ribose 1-diphosphate: step 1/9.</text>
</comment>